<dbReference type="EMBL" id="BAABME010012261">
    <property type="protein sequence ID" value="GAA0184910.1"/>
    <property type="molecule type" value="Genomic_DNA"/>
</dbReference>
<evidence type="ECO:0000313" key="2">
    <source>
        <dbReference type="EMBL" id="GAA0184910.1"/>
    </source>
</evidence>
<feature type="coiled-coil region" evidence="1">
    <location>
        <begin position="5"/>
        <end position="74"/>
    </location>
</feature>
<organism evidence="2 3">
    <name type="scientific">Lithospermum erythrorhizon</name>
    <name type="common">Purple gromwell</name>
    <name type="synonym">Lithospermum officinale var. erythrorhizon</name>
    <dbReference type="NCBI Taxonomy" id="34254"/>
    <lineage>
        <taxon>Eukaryota</taxon>
        <taxon>Viridiplantae</taxon>
        <taxon>Streptophyta</taxon>
        <taxon>Embryophyta</taxon>
        <taxon>Tracheophyta</taxon>
        <taxon>Spermatophyta</taxon>
        <taxon>Magnoliopsida</taxon>
        <taxon>eudicotyledons</taxon>
        <taxon>Gunneridae</taxon>
        <taxon>Pentapetalae</taxon>
        <taxon>asterids</taxon>
        <taxon>lamiids</taxon>
        <taxon>Boraginales</taxon>
        <taxon>Boraginaceae</taxon>
        <taxon>Boraginoideae</taxon>
        <taxon>Lithospermeae</taxon>
        <taxon>Lithospermum</taxon>
    </lineage>
</organism>
<keyword evidence="3" id="KW-1185">Reference proteome</keyword>
<evidence type="ECO:0000313" key="3">
    <source>
        <dbReference type="Proteomes" id="UP001454036"/>
    </source>
</evidence>
<accession>A0AAV3RWM2</accession>
<proteinExistence type="predicted"/>
<reference evidence="2 3" key="1">
    <citation type="submission" date="2024-01" db="EMBL/GenBank/DDBJ databases">
        <title>The complete chloroplast genome sequence of Lithospermum erythrorhizon: insights into the phylogenetic relationship among Boraginaceae species and the maternal lineages of purple gromwells.</title>
        <authorList>
            <person name="Okada T."/>
            <person name="Watanabe K."/>
        </authorList>
    </citation>
    <scope>NUCLEOTIDE SEQUENCE [LARGE SCALE GENOMIC DNA]</scope>
</reference>
<keyword evidence="1" id="KW-0175">Coiled coil</keyword>
<gene>
    <name evidence="2" type="ORF">LIER_32198</name>
</gene>
<dbReference type="AlphaFoldDB" id="A0AAV3RWM2"/>
<dbReference type="Proteomes" id="UP001454036">
    <property type="component" value="Unassembled WGS sequence"/>
</dbReference>
<evidence type="ECO:0000256" key="1">
    <source>
        <dbReference type="SAM" id="Coils"/>
    </source>
</evidence>
<sequence length="79" mass="9140">MKAGLESMQAERDSALLERDALKRERESLQAGRDEMLQTNDRLLGRDLLFQYFSLALERTIQVVQARLEEAELKVPTTF</sequence>
<name>A0AAV3RWM2_LITER</name>
<protein>
    <submittedName>
        <fullName evidence="2">Uncharacterized protein</fullName>
    </submittedName>
</protein>
<comment type="caution">
    <text evidence="2">The sequence shown here is derived from an EMBL/GenBank/DDBJ whole genome shotgun (WGS) entry which is preliminary data.</text>
</comment>